<keyword evidence="5" id="KW-0539">Nucleus</keyword>
<evidence type="ECO:0000256" key="1">
    <source>
        <dbReference type="ARBA" id="ARBA00004123"/>
    </source>
</evidence>
<dbReference type="RefSeq" id="XP_056492895.1">
    <property type="nucleotide sequence ID" value="XM_056627100.1"/>
</dbReference>
<dbReference type="EMBL" id="JAPZBU010000004">
    <property type="protein sequence ID" value="KAJ5408580.1"/>
    <property type="molecule type" value="Genomic_DNA"/>
</dbReference>
<dbReference type="PROSITE" id="PS00463">
    <property type="entry name" value="ZN2_CY6_FUNGAL_1"/>
    <property type="match status" value="1"/>
</dbReference>
<dbReference type="GO" id="GO:0005634">
    <property type="term" value="C:nucleus"/>
    <property type="evidence" value="ECO:0007669"/>
    <property type="project" value="UniProtKB-SubCell"/>
</dbReference>
<reference evidence="7" key="2">
    <citation type="journal article" date="2023" name="IMA Fungus">
        <title>Comparative genomic study of the Penicillium genus elucidates a diverse pangenome and 15 lateral gene transfer events.</title>
        <authorList>
            <person name="Petersen C."/>
            <person name="Sorensen T."/>
            <person name="Nielsen M.R."/>
            <person name="Sondergaard T.E."/>
            <person name="Sorensen J.L."/>
            <person name="Fitzpatrick D.A."/>
            <person name="Frisvad J.C."/>
            <person name="Nielsen K.L."/>
        </authorList>
    </citation>
    <scope>NUCLEOTIDE SEQUENCE</scope>
    <source>
        <strain evidence="7">IBT 29677</strain>
    </source>
</reference>
<evidence type="ECO:0000313" key="8">
    <source>
        <dbReference type="Proteomes" id="UP001147747"/>
    </source>
</evidence>
<dbReference type="AlphaFoldDB" id="A0A9W9W9F9"/>
<dbReference type="InterPro" id="IPR036864">
    <property type="entry name" value="Zn2-C6_fun-type_DNA-bd_sf"/>
</dbReference>
<evidence type="ECO:0000256" key="4">
    <source>
        <dbReference type="ARBA" id="ARBA00023163"/>
    </source>
</evidence>
<sequence>MLRTNGARSRLGCLSCRRRKKKCDEVKPTCAACLRNDLRCVWPDPSPPAKGSGVGSTLQQQAASNATPVPASNAWALASSSAHRNLPVATIPASLSPLSVPGSVLAGAETWRLLDHYLKDTANRLTCLQDSANPFLHTLLPVALGDELLMNTILALSGVHLMQRLPELNSDLQSLTWSSYTIALKQLRIALPAAFDQGSSVDAAWRALLVVLIFYLLEATRGNDPKAMQSHLEGAHHLMAYVKNSNITPTQPSIVSFATDLYIYNAALASFTTNCPPTSIMLPSTWTISSSAPSPEIGVLCGCAHELFTLAPMVSALLWEESSQVSSPTSSDQTFTNKYHDLRAQIEEWKPRSEQEELVLCAQLYQQSLLLLLDSRFARESSQECIDQAFQGLESLLSQLPPTSPIATTATWPVFVFGVYAQNPHQKELTRTYLRDLVRVFGMGVMEAALNQLEEVWAAEPGQIVPSRFFTNEHELLMLC</sequence>
<evidence type="ECO:0000256" key="5">
    <source>
        <dbReference type="ARBA" id="ARBA00023242"/>
    </source>
</evidence>
<keyword evidence="3" id="KW-0238">DNA-binding</keyword>
<dbReference type="InterPro" id="IPR021858">
    <property type="entry name" value="Fun_TF"/>
</dbReference>
<evidence type="ECO:0000256" key="3">
    <source>
        <dbReference type="ARBA" id="ARBA00023125"/>
    </source>
</evidence>
<comment type="subcellular location">
    <subcellularLocation>
        <location evidence="1">Nucleus</location>
    </subcellularLocation>
</comment>
<evidence type="ECO:0000313" key="7">
    <source>
        <dbReference type="EMBL" id="KAJ5408580.1"/>
    </source>
</evidence>
<dbReference type="Proteomes" id="UP001147747">
    <property type="component" value="Unassembled WGS sequence"/>
</dbReference>
<comment type="caution">
    <text evidence="7">The sequence shown here is derived from an EMBL/GenBank/DDBJ whole genome shotgun (WGS) entry which is preliminary data.</text>
</comment>
<dbReference type="SUPFAM" id="SSF57701">
    <property type="entry name" value="Zn2/Cys6 DNA-binding domain"/>
    <property type="match status" value="1"/>
</dbReference>
<keyword evidence="8" id="KW-1185">Reference proteome</keyword>
<feature type="domain" description="Zn(2)-C6 fungal-type" evidence="6">
    <location>
        <begin position="12"/>
        <end position="42"/>
    </location>
</feature>
<keyword evidence="2" id="KW-0805">Transcription regulation</keyword>
<organism evidence="7 8">
    <name type="scientific">Penicillium cosmopolitanum</name>
    <dbReference type="NCBI Taxonomy" id="1131564"/>
    <lineage>
        <taxon>Eukaryota</taxon>
        <taxon>Fungi</taxon>
        <taxon>Dikarya</taxon>
        <taxon>Ascomycota</taxon>
        <taxon>Pezizomycotina</taxon>
        <taxon>Eurotiomycetes</taxon>
        <taxon>Eurotiomycetidae</taxon>
        <taxon>Eurotiales</taxon>
        <taxon>Aspergillaceae</taxon>
        <taxon>Penicillium</taxon>
    </lineage>
</organism>
<evidence type="ECO:0000259" key="6">
    <source>
        <dbReference type="PROSITE" id="PS50048"/>
    </source>
</evidence>
<protein>
    <recommendedName>
        <fullName evidence="6">Zn(2)-C6 fungal-type domain-containing protein</fullName>
    </recommendedName>
</protein>
<reference evidence="7" key="1">
    <citation type="submission" date="2022-12" db="EMBL/GenBank/DDBJ databases">
        <authorList>
            <person name="Petersen C."/>
        </authorList>
    </citation>
    <scope>NUCLEOTIDE SEQUENCE</scope>
    <source>
        <strain evidence="7">IBT 29677</strain>
    </source>
</reference>
<dbReference type="PROSITE" id="PS50048">
    <property type="entry name" value="ZN2_CY6_FUNGAL_2"/>
    <property type="match status" value="1"/>
</dbReference>
<dbReference type="Pfam" id="PF00172">
    <property type="entry name" value="Zn_clus"/>
    <property type="match status" value="1"/>
</dbReference>
<dbReference type="Gene3D" id="4.10.240.10">
    <property type="entry name" value="Zn(2)-C6 fungal-type DNA-binding domain"/>
    <property type="match status" value="1"/>
</dbReference>
<proteinExistence type="predicted"/>
<dbReference type="CDD" id="cd00067">
    <property type="entry name" value="GAL4"/>
    <property type="match status" value="1"/>
</dbReference>
<evidence type="ECO:0000256" key="2">
    <source>
        <dbReference type="ARBA" id="ARBA00023015"/>
    </source>
</evidence>
<dbReference type="GO" id="GO:0000981">
    <property type="term" value="F:DNA-binding transcription factor activity, RNA polymerase II-specific"/>
    <property type="evidence" value="ECO:0007669"/>
    <property type="project" value="InterPro"/>
</dbReference>
<gene>
    <name evidence="7" type="ORF">N7509_002463</name>
</gene>
<dbReference type="GO" id="GO:0008270">
    <property type="term" value="F:zinc ion binding"/>
    <property type="evidence" value="ECO:0007669"/>
    <property type="project" value="InterPro"/>
</dbReference>
<dbReference type="SMART" id="SM00066">
    <property type="entry name" value="GAL4"/>
    <property type="match status" value="1"/>
</dbReference>
<dbReference type="GO" id="GO:0003677">
    <property type="term" value="F:DNA binding"/>
    <property type="evidence" value="ECO:0007669"/>
    <property type="project" value="UniProtKB-KW"/>
</dbReference>
<dbReference type="GeneID" id="81366080"/>
<dbReference type="OrthoDB" id="187139at2759"/>
<dbReference type="Pfam" id="PF11951">
    <property type="entry name" value="Fungal_trans_2"/>
    <property type="match status" value="1"/>
</dbReference>
<keyword evidence="4" id="KW-0804">Transcription</keyword>
<dbReference type="PANTHER" id="PTHR37534:SF46">
    <property type="entry name" value="ZN(II)2CYS6 TRANSCRIPTION FACTOR (EUROFUNG)"/>
    <property type="match status" value="1"/>
</dbReference>
<accession>A0A9W9W9F9</accession>
<dbReference type="PANTHER" id="PTHR37534">
    <property type="entry name" value="TRANSCRIPTIONAL ACTIVATOR PROTEIN UGA3"/>
    <property type="match status" value="1"/>
</dbReference>
<dbReference type="InterPro" id="IPR001138">
    <property type="entry name" value="Zn2Cys6_DnaBD"/>
</dbReference>
<name>A0A9W9W9F9_9EURO</name>